<dbReference type="GO" id="GO:0005634">
    <property type="term" value="C:nucleus"/>
    <property type="evidence" value="ECO:0007669"/>
    <property type="project" value="UniProtKB-SubCell"/>
</dbReference>
<dbReference type="InterPro" id="IPR006086">
    <property type="entry name" value="XPG-I_dom"/>
</dbReference>
<evidence type="ECO:0000256" key="7">
    <source>
        <dbReference type="ARBA" id="ARBA00022763"/>
    </source>
</evidence>
<feature type="domain" description="XPG-I" evidence="13">
    <location>
        <begin position="1223"/>
        <end position="1292"/>
    </location>
</feature>
<feature type="region of interest" description="Disordered" evidence="12">
    <location>
        <begin position="1059"/>
        <end position="1086"/>
    </location>
</feature>
<feature type="region of interest" description="Disordered" evidence="12">
    <location>
        <begin position="480"/>
        <end position="511"/>
    </location>
</feature>
<dbReference type="SMART" id="SM00726">
    <property type="entry name" value="UIM"/>
    <property type="match status" value="3"/>
</dbReference>
<dbReference type="Pfam" id="PF02809">
    <property type="entry name" value="UIM"/>
    <property type="match status" value="2"/>
</dbReference>
<evidence type="ECO:0000256" key="11">
    <source>
        <dbReference type="ARBA" id="ARBA00023242"/>
    </source>
</evidence>
<feature type="compositionally biased region" description="Polar residues" evidence="12">
    <location>
        <begin position="702"/>
        <end position="718"/>
    </location>
</feature>
<evidence type="ECO:0000256" key="1">
    <source>
        <dbReference type="ARBA" id="ARBA00001946"/>
    </source>
</evidence>
<gene>
    <name evidence="15" type="ORF">SARC_05014</name>
</gene>
<dbReference type="RefSeq" id="XP_014156615.1">
    <property type="nucleotide sequence ID" value="XM_014301140.1"/>
</dbReference>
<evidence type="ECO:0000313" key="15">
    <source>
        <dbReference type="EMBL" id="KNC82713.1"/>
    </source>
</evidence>
<dbReference type="Pfam" id="PF23625">
    <property type="entry name" value="UIM_2"/>
    <property type="match status" value="1"/>
</dbReference>
<dbReference type="Pfam" id="PF00752">
    <property type="entry name" value="XPG_N"/>
    <property type="match status" value="1"/>
</dbReference>
<dbReference type="GO" id="GO:0006289">
    <property type="term" value="P:nucleotide-excision repair"/>
    <property type="evidence" value="ECO:0007669"/>
    <property type="project" value="InterPro"/>
</dbReference>
<evidence type="ECO:0000256" key="12">
    <source>
        <dbReference type="SAM" id="MobiDB-lite"/>
    </source>
</evidence>
<dbReference type="Proteomes" id="UP000054560">
    <property type="component" value="Unassembled WGS sequence"/>
</dbReference>
<keyword evidence="4" id="KW-0540">Nuclease</keyword>
<accession>A0A0L0G3E2</accession>
<sequence>MGVNGLWHLVQPAGRPITFDDLADKVVAIDISSWVYQYMKAMRDQDGEVIKNAHLLGLFRRLCILLYHGVKPIIVFDGAAPALKLRTLSKRKQFRDRSQDTLRKTAERLFQSQMRIHALSTLAGKEVDVASLYKKPNQTEDDMFIPAEDAKVDGSVVIHEQSAEEIAKEAELARAKEQQTMDSDSDSDDHDHAQQRPPQQQQHPHTHWQPLDSVQADTAQPTAAGEGTDDADAYMQREQFLSKFLMVDVTKFDVTSEQFLALPADIQHEILVEVQERQKHWTRFNKEKASHEMSKDATSYSDMQIQRLLKKNHISRQIDDVRARLQYVNDESGVGSRRVAGDADTEFVLQYFKEDNDDGETEMKQIAGPRNVPRIANTATPPPGSVPVTVQVPIKVLDGIETDGDSDDDLFPASMFDPSHPSNFTMDDPDIADDDQVLETGKATASNEGDEDAQLQMAIAMSLGQPVQAVEHTATTAHSSRTHTAMHTQGPTANALGTRIAPPSSPDNGTDDELQMALALSLQQAQSPSHATGELKRTDSAEQLQQALALSREEMNKPRINRDPIQTSSHKLVKIPSGKGKAKADEPTAFASITVTNLPTTNGEGSSRRLTSSPFAMQRSTMPSVKHPVPVNGESSSSKSMICIPSAQSGSNTIQSGTVTPTRPMALAHPSSAASIQSTGGPSKHLTSSPFAIPFPERDTLAPNSTTSGNKGNDRITTASGYSREHWNTKSSERGEMVGSSVATASIADKSEQDVTHVEMAAKATPSIADATNTNFQGDYKRMQQQTENKTNQQAHTTQKALPMTHNTHNTGHTDQPTEPMTRTTEQDTRATDGQTSDAVSEAYGDIDDDDDAAVTEAHAGFDYLLNGDTNADDDALLNEQFGFFIDSDDEKQKQKDKANHTLSDTTGNGSQYRGCDDAQESEWGRQGQDNAGQIQSSEINITNAGIYNVLPERKGSSGPTQSDDISKKEYVRVTNIKANTHTEDVITDTATGHESEDNATTALGAPSPSTNSRGASDSATNPSPPHATTPPADVHKKVDASMGHWPTHEEMRADDQMDMDLTNDSPSQTHEASRPPLPQDQPQVQVDGVPIHVDDAHKYTRTDGQKHIRGSHGPRGGANDTDPFTDIDSLYGATTDDDAMRNTDNALGDQSEMDADGGLFAEDSDDDAMDGIIGMINMDDIEGIQGQLRQEWKQIRKEKRAAKRDASQVTEDIYSDSKTLLKLFGVPWIDSPSEAEAQCAELDRLGLCAGSITEDSDIFLFGARTVYKNMFSLSNTAELYQINDIERMLNLSRTDLINVALCSGSDYTEGIRGVGPVTSIEIISEFGGSYGDDDDDDDDEKGTQIGMTGTCVDPLVQFRDWYELNRLVPVHKDEAETAFRRKLRMAKVPLMLPRGFPDPEVRKAYTHPAVDTSTESFEFGDPDIDKLREYASAMFNWDYERTDEMLLPVVRRRMNPDKQQRRQPTLHAYFAPQAQSANRSIESKRVKTAISLQRKKKVLEATKKRNKKIRKKQMEYRPKKRKATSHESTDGTTASTGKAAKVVGTSKATRSVTRES</sequence>
<dbReference type="GO" id="GO:0016788">
    <property type="term" value="F:hydrolase activity, acting on ester bonds"/>
    <property type="evidence" value="ECO:0007669"/>
    <property type="project" value="InterPro"/>
</dbReference>
<protein>
    <submittedName>
        <fullName evidence="15">Uncharacterized protein</fullName>
    </submittedName>
</protein>
<feature type="region of interest" description="Disordered" evidence="12">
    <location>
        <begin position="1101"/>
        <end position="1125"/>
    </location>
</feature>
<dbReference type="PRINTS" id="PR00853">
    <property type="entry name" value="XPGRADSUPER"/>
</dbReference>
<evidence type="ECO:0000256" key="4">
    <source>
        <dbReference type="ARBA" id="ARBA00022722"/>
    </source>
</evidence>
<dbReference type="PROSITE" id="PS50330">
    <property type="entry name" value="UIM"/>
    <property type="match status" value="2"/>
</dbReference>
<dbReference type="OrthoDB" id="31113at2759"/>
<dbReference type="PRINTS" id="PR00066">
    <property type="entry name" value="XRODRMPGMNTG"/>
</dbReference>
<evidence type="ECO:0000256" key="6">
    <source>
        <dbReference type="ARBA" id="ARBA00022759"/>
    </source>
</evidence>
<dbReference type="InterPro" id="IPR001044">
    <property type="entry name" value="XPG/Rad2_eukaryotes"/>
</dbReference>
<dbReference type="InterPro" id="IPR003903">
    <property type="entry name" value="UIM_dom"/>
</dbReference>
<dbReference type="Gene3D" id="6.10.140.100">
    <property type="match status" value="1"/>
</dbReference>
<evidence type="ECO:0000256" key="8">
    <source>
        <dbReference type="ARBA" id="ARBA00022801"/>
    </source>
</evidence>
<keyword evidence="7" id="KW-0227">DNA damage</keyword>
<dbReference type="Gene3D" id="1.10.150.20">
    <property type="entry name" value="5' to 3' exonuclease, C-terminal subdomain"/>
    <property type="match status" value="1"/>
</dbReference>
<feature type="compositionally biased region" description="Polar residues" evidence="12">
    <location>
        <begin position="901"/>
        <end position="912"/>
    </location>
</feature>
<comment type="cofactor">
    <cofactor evidence="1">
        <name>Mg(2+)</name>
        <dbReference type="ChEBI" id="CHEBI:18420"/>
    </cofactor>
</comment>
<evidence type="ECO:0000256" key="10">
    <source>
        <dbReference type="ARBA" id="ARBA00023204"/>
    </source>
</evidence>
<dbReference type="PROSITE" id="PS00841">
    <property type="entry name" value="XPG_1"/>
    <property type="match status" value="1"/>
</dbReference>
<dbReference type="SMART" id="SM00484">
    <property type="entry name" value="XPGI"/>
    <property type="match status" value="1"/>
</dbReference>
<evidence type="ECO:0000256" key="3">
    <source>
        <dbReference type="ARBA" id="ARBA00005283"/>
    </source>
</evidence>
<dbReference type="GO" id="GO:0004520">
    <property type="term" value="F:DNA endonuclease activity"/>
    <property type="evidence" value="ECO:0007669"/>
    <property type="project" value="TreeGrafter"/>
</dbReference>
<evidence type="ECO:0000313" key="16">
    <source>
        <dbReference type="Proteomes" id="UP000054560"/>
    </source>
</evidence>
<comment type="similarity">
    <text evidence="3">Belongs to the XPG/RAD2 endonuclease family. XPG subfamily.</text>
</comment>
<organism evidence="15 16">
    <name type="scientific">Sphaeroforma arctica JP610</name>
    <dbReference type="NCBI Taxonomy" id="667725"/>
    <lineage>
        <taxon>Eukaryota</taxon>
        <taxon>Ichthyosporea</taxon>
        <taxon>Ichthyophonida</taxon>
        <taxon>Sphaeroforma</taxon>
    </lineage>
</organism>
<evidence type="ECO:0000256" key="2">
    <source>
        <dbReference type="ARBA" id="ARBA00004123"/>
    </source>
</evidence>
<evidence type="ECO:0000259" key="14">
    <source>
        <dbReference type="SMART" id="SM00485"/>
    </source>
</evidence>
<feature type="compositionally biased region" description="Polar residues" evidence="12">
    <location>
        <begin position="1547"/>
        <end position="1557"/>
    </location>
</feature>
<dbReference type="SMART" id="SM00279">
    <property type="entry name" value="HhH2"/>
    <property type="match status" value="1"/>
</dbReference>
<feature type="compositionally biased region" description="Polar residues" evidence="12">
    <location>
        <begin position="1008"/>
        <end position="1022"/>
    </location>
</feature>
<feature type="compositionally biased region" description="Polar residues" evidence="12">
    <location>
        <begin position="783"/>
        <end position="824"/>
    </location>
</feature>
<evidence type="ECO:0000256" key="9">
    <source>
        <dbReference type="ARBA" id="ARBA00022842"/>
    </source>
</evidence>
<feature type="compositionally biased region" description="Basic and acidic residues" evidence="12">
    <location>
        <begin position="891"/>
        <end position="900"/>
    </location>
</feature>
<dbReference type="CDD" id="cd09868">
    <property type="entry name" value="PIN_XPG_RAD2"/>
    <property type="match status" value="2"/>
</dbReference>
<dbReference type="STRING" id="667725.A0A0L0G3E2"/>
<feature type="compositionally biased region" description="Acidic residues" evidence="12">
    <location>
        <begin position="400"/>
        <end position="410"/>
    </location>
</feature>
<dbReference type="GeneID" id="25905518"/>
<keyword evidence="10" id="KW-0234">DNA repair</keyword>
<dbReference type="PANTHER" id="PTHR16171">
    <property type="entry name" value="DNA REPAIR PROTEIN COMPLEMENTING XP-G CELLS-RELATED"/>
    <property type="match status" value="1"/>
</dbReference>
<dbReference type="InterPro" id="IPR008918">
    <property type="entry name" value="HhH2"/>
</dbReference>
<dbReference type="EMBL" id="KQ241900">
    <property type="protein sequence ID" value="KNC82713.1"/>
    <property type="molecule type" value="Genomic_DNA"/>
</dbReference>
<keyword evidence="9" id="KW-0460">Magnesium</keyword>
<reference evidence="15 16" key="1">
    <citation type="submission" date="2011-02" db="EMBL/GenBank/DDBJ databases">
        <title>The Genome Sequence of Sphaeroforma arctica JP610.</title>
        <authorList>
            <consortium name="The Broad Institute Genome Sequencing Platform"/>
            <person name="Russ C."/>
            <person name="Cuomo C."/>
            <person name="Young S.K."/>
            <person name="Zeng Q."/>
            <person name="Gargeya S."/>
            <person name="Alvarado L."/>
            <person name="Berlin A."/>
            <person name="Chapman S.B."/>
            <person name="Chen Z."/>
            <person name="Freedman E."/>
            <person name="Gellesch M."/>
            <person name="Goldberg J."/>
            <person name="Griggs A."/>
            <person name="Gujja S."/>
            <person name="Heilman E."/>
            <person name="Heiman D."/>
            <person name="Howarth C."/>
            <person name="Mehta T."/>
            <person name="Neiman D."/>
            <person name="Pearson M."/>
            <person name="Roberts A."/>
            <person name="Saif S."/>
            <person name="Shea T."/>
            <person name="Shenoy N."/>
            <person name="Sisk P."/>
            <person name="Stolte C."/>
            <person name="Sykes S."/>
            <person name="White J."/>
            <person name="Yandava C."/>
            <person name="Burger G."/>
            <person name="Gray M.W."/>
            <person name="Holland P.W.H."/>
            <person name="King N."/>
            <person name="Lang F.B.F."/>
            <person name="Roger A.J."/>
            <person name="Ruiz-Trillo I."/>
            <person name="Haas B."/>
            <person name="Nusbaum C."/>
            <person name="Birren B."/>
        </authorList>
    </citation>
    <scope>NUCLEOTIDE SEQUENCE [LARGE SCALE GENOMIC DNA]</scope>
    <source>
        <strain evidence="15 16">JP610</strain>
    </source>
</reference>
<dbReference type="InterPro" id="IPR006084">
    <property type="entry name" value="XPG/Rad2"/>
</dbReference>
<dbReference type="GO" id="GO:0046872">
    <property type="term" value="F:metal ion binding"/>
    <property type="evidence" value="ECO:0007669"/>
    <property type="project" value="UniProtKB-KW"/>
</dbReference>
<keyword evidence="5" id="KW-0479">Metal-binding</keyword>
<keyword evidence="16" id="KW-1185">Reference proteome</keyword>
<dbReference type="CDD" id="cd09904">
    <property type="entry name" value="H3TH_XPG"/>
    <property type="match status" value="1"/>
</dbReference>
<dbReference type="InterPro" id="IPR036279">
    <property type="entry name" value="5-3_exonuclease_C_sf"/>
</dbReference>
<feature type="region of interest" description="Disordered" evidence="12">
    <location>
        <begin position="1501"/>
        <end position="1557"/>
    </location>
</feature>
<dbReference type="GO" id="GO:0003697">
    <property type="term" value="F:single-stranded DNA binding"/>
    <property type="evidence" value="ECO:0007669"/>
    <property type="project" value="InterPro"/>
</dbReference>
<feature type="region of interest" description="Disordered" evidence="12">
    <location>
        <begin position="983"/>
        <end position="1036"/>
    </location>
</feature>
<feature type="region of interest" description="Disordered" evidence="12">
    <location>
        <begin position="399"/>
        <end position="433"/>
    </location>
</feature>
<keyword evidence="6" id="KW-0255">Endonuclease</keyword>
<dbReference type="InterPro" id="IPR006085">
    <property type="entry name" value="XPG_DNA_repair_N"/>
</dbReference>
<feature type="region of interest" description="Disordered" evidence="12">
    <location>
        <begin position="889"/>
        <end position="933"/>
    </location>
</feature>
<evidence type="ECO:0000256" key="5">
    <source>
        <dbReference type="ARBA" id="ARBA00022723"/>
    </source>
</evidence>
<feature type="region of interest" description="Disordered" evidence="12">
    <location>
        <begin position="693"/>
        <end position="718"/>
    </location>
</feature>
<feature type="domain" description="XPG N-terminal" evidence="14">
    <location>
        <begin position="1"/>
        <end position="98"/>
    </location>
</feature>
<keyword evidence="11" id="KW-0539">Nucleus</keyword>
<dbReference type="SMART" id="SM00485">
    <property type="entry name" value="XPGN"/>
    <property type="match status" value="1"/>
</dbReference>
<dbReference type="SUPFAM" id="SSF88723">
    <property type="entry name" value="PIN domain-like"/>
    <property type="match status" value="1"/>
</dbReference>
<evidence type="ECO:0000259" key="13">
    <source>
        <dbReference type="SMART" id="SM00484"/>
    </source>
</evidence>
<proteinExistence type="inferred from homology"/>
<feature type="region of interest" description="Disordered" evidence="12">
    <location>
        <begin position="172"/>
        <end position="207"/>
    </location>
</feature>
<dbReference type="Pfam" id="PF00867">
    <property type="entry name" value="XPG_I"/>
    <property type="match status" value="1"/>
</dbReference>
<dbReference type="Gene3D" id="3.40.50.1010">
    <property type="entry name" value="5'-nuclease"/>
    <property type="match status" value="2"/>
</dbReference>
<feature type="compositionally biased region" description="Low complexity" evidence="12">
    <location>
        <begin position="195"/>
        <end position="207"/>
    </location>
</feature>
<keyword evidence="8" id="KW-0378">Hydrolase</keyword>
<name>A0A0L0G3E2_9EUKA</name>
<dbReference type="eggNOG" id="KOG2520">
    <property type="taxonomic scope" value="Eukaryota"/>
</dbReference>
<feature type="region of interest" description="Disordered" evidence="12">
    <location>
        <begin position="783"/>
        <end position="838"/>
    </location>
</feature>
<comment type="subcellular location">
    <subcellularLocation>
        <location evidence="2">Nucleus</location>
    </subcellularLocation>
</comment>
<dbReference type="InterPro" id="IPR029060">
    <property type="entry name" value="PIN-like_dom_sf"/>
</dbReference>
<dbReference type="PANTHER" id="PTHR16171:SF7">
    <property type="entry name" value="DNA REPAIR PROTEIN RAD2"/>
    <property type="match status" value="1"/>
</dbReference>
<dbReference type="InterPro" id="IPR019974">
    <property type="entry name" value="XPG_CS"/>
</dbReference>
<dbReference type="SUPFAM" id="SSF47807">
    <property type="entry name" value="5' to 3' exonuclease, C-terminal subdomain"/>
    <property type="match status" value="1"/>
</dbReference>